<name>A0AAD1XS01_EUPCR</name>
<keyword evidence="3" id="KW-0687">Ribonucleoprotein</keyword>
<dbReference type="Proteomes" id="UP001295684">
    <property type="component" value="Unassembled WGS sequence"/>
</dbReference>
<keyword evidence="5" id="KW-1185">Reference proteome</keyword>
<dbReference type="GO" id="GO:0000027">
    <property type="term" value="P:ribosomal large subunit assembly"/>
    <property type="evidence" value="ECO:0007669"/>
    <property type="project" value="TreeGrafter"/>
</dbReference>
<evidence type="ECO:0000256" key="1">
    <source>
        <dbReference type="ARBA" id="ARBA00010592"/>
    </source>
</evidence>
<dbReference type="InterPro" id="IPR014722">
    <property type="entry name" value="Rib_uL2_dom2"/>
</dbReference>
<gene>
    <name evidence="4" type="ORF">ECRASSUSDP1_LOCUS19113</name>
</gene>
<reference evidence="4" key="1">
    <citation type="submission" date="2023-07" db="EMBL/GenBank/DDBJ databases">
        <authorList>
            <consortium name="AG Swart"/>
            <person name="Singh M."/>
            <person name="Singh A."/>
            <person name="Seah K."/>
            <person name="Emmerich C."/>
        </authorList>
    </citation>
    <scope>NUCLEOTIDE SEQUENCE</scope>
    <source>
        <strain evidence="4">DP1</strain>
    </source>
</reference>
<dbReference type="GO" id="GO:0022625">
    <property type="term" value="C:cytosolic large ribosomal subunit"/>
    <property type="evidence" value="ECO:0007669"/>
    <property type="project" value="TreeGrafter"/>
</dbReference>
<evidence type="ECO:0000256" key="3">
    <source>
        <dbReference type="ARBA" id="ARBA00023274"/>
    </source>
</evidence>
<dbReference type="EMBL" id="CAMPGE010019385">
    <property type="protein sequence ID" value="CAI2377724.1"/>
    <property type="molecule type" value="Genomic_DNA"/>
</dbReference>
<dbReference type="InterPro" id="IPR000915">
    <property type="entry name" value="60S_ribosomal_eL6"/>
</dbReference>
<evidence type="ECO:0008006" key="6">
    <source>
        <dbReference type="Google" id="ProtNLM"/>
    </source>
</evidence>
<dbReference type="PANTHER" id="PTHR10715">
    <property type="entry name" value="60S RIBOSOMAL PROTEIN L6"/>
    <property type="match status" value="1"/>
</dbReference>
<dbReference type="GO" id="GO:0002181">
    <property type="term" value="P:cytoplasmic translation"/>
    <property type="evidence" value="ECO:0007669"/>
    <property type="project" value="TreeGrafter"/>
</dbReference>
<accession>A0AAD1XS01</accession>
<dbReference type="Gene3D" id="2.30.30.30">
    <property type="match status" value="1"/>
</dbReference>
<organism evidence="4 5">
    <name type="scientific">Euplotes crassus</name>
    <dbReference type="NCBI Taxonomy" id="5936"/>
    <lineage>
        <taxon>Eukaryota</taxon>
        <taxon>Sar</taxon>
        <taxon>Alveolata</taxon>
        <taxon>Ciliophora</taxon>
        <taxon>Intramacronucleata</taxon>
        <taxon>Spirotrichea</taxon>
        <taxon>Hypotrichia</taxon>
        <taxon>Euplotida</taxon>
        <taxon>Euplotidae</taxon>
        <taxon>Moneuplotes</taxon>
    </lineage>
</organism>
<dbReference type="GO" id="GO:0003723">
    <property type="term" value="F:RNA binding"/>
    <property type="evidence" value="ECO:0007669"/>
    <property type="project" value="TreeGrafter"/>
</dbReference>
<dbReference type="GO" id="GO:0003735">
    <property type="term" value="F:structural constituent of ribosome"/>
    <property type="evidence" value="ECO:0007669"/>
    <property type="project" value="InterPro"/>
</dbReference>
<dbReference type="CDD" id="cd13156">
    <property type="entry name" value="KOW_RPL6"/>
    <property type="match status" value="1"/>
</dbReference>
<proteinExistence type="inferred from homology"/>
<protein>
    <recommendedName>
        <fullName evidence="6">60S ribosomal protein L6</fullName>
    </recommendedName>
</protein>
<dbReference type="Pfam" id="PF01159">
    <property type="entry name" value="Ribosomal_L6e"/>
    <property type="match status" value="1"/>
</dbReference>
<evidence type="ECO:0000313" key="5">
    <source>
        <dbReference type="Proteomes" id="UP001295684"/>
    </source>
</evidence>
<sequence length="172" mass="19429">MVKRFDWYKGEENKEKKQQPQNPTKLKGNIQAGQVLVILSGRFRGKRVVFLKQLHSGYILVTGPYKVNGVPLLRLPQKHTLTTSKVIDVNGVNTGDISDAYFKKEDKVKGSKEEQFFQDGKKKKAEVSQAKKDTQKAVDASILAAIKGKTEAKYLRDVFTLHKGQKAHELVF</sequence>
<dbReference type="SUPFAM" id="SSF50104">
    <property type="entry name" value="Translation proteins SH3-like domain"/>
    <property type="match status" value="1"/>
</dbReference>
<comment type="caution">
    <text evidence="4">The sequence shown here is derived from an EMBL/GenBank/DDBJ whole genome shotgun (WGS) entry which is preliminary data.</text>
</comment>
<dbReference type="PANTHER" id="PTHR10715:SF0">
    <property type="entry name" value="LARGE RIBOSOMAL SUBUNIT PROTEIN EL6"/>
    <property type="match status" value="1"/>
</dbReference>
<keyword evidence="2" id="KW-0689">Ribosomal protein</keyword>
<comment type="similarity">
    <text evidence="1">Belongs to the eukaryotic ribosomal protein eL6 family.</text>
</comment>
<dbReference type="AlphaFoldDB" id="A0AAD1XS01"/>
<evidence type="ECO:0000256" key="2">
    <source>
        <dbReference type="ARBA" id="ARBA00022980"/>
    </source>
</evidence>
<evidence type="ECO:0000313" key="4">
    <source>
        <dbReference type="EMBL" id="CAI2377724.1"/>
    </source>
</evidence>
<dbReference type="InterPro" id="IPR041997">
    <property type="entry name" value="Ribosomal_eL6_KOW"/>
</dbReference>
<dbReference type="InterPro" id="IPR008991">
    <property type="entry name" value="Translation_prot_SH3-like_sf"/>
</dbReference>